<dbReference type="InterPro" id="IPR001406">
    <property type="entry name" value="PsdUridine_synth_TruA"/>
</dbReference>
<dbReference type="Pfam" id="PF01416">
    <property type="entry name" value="PseudoU_synth_1"/>
    <property type="match status" value="2"/>
</dbReference>
<reference evidence="9 10" key="1">
    <citation type="journal article" date="2016" name="Nat. Commun.">
        <title>Thousands of microbial genomes shed light on interconnected biogeochemical processes in an aquifer system.</title>
        <authorList>
            <person name="Anantharaman K."/>
            <person name="Brown C.T."/>
            <person name="Hug L.A."/>
            <person name="Sharon I."/>
            <person name="Castelle C.J."/>
            <person name="Probst A.J."/>
            <person name="Thomas B.C."/>
            <person name="Singh A."/>
            <person name="Wilkins M.J."/>
            <person name="Karaoz U."/>
            <person name="Brodie E.L."/>
            <person name="Williams K.H."/>
            <person name="Hubbard S.S."/>
            <person name="Banfield J.F."/>
        </authorList>
    </citation>
    <scope>NUCLEOTIDE SEQUENCE [LARGE SCALE GENOMIC DNA]</scope>
</reference>
<dbReference type="PANTHER" id="PTHR11142">
    <property type="entry name" value="PSEUDOURIDYLATE SYNTHASE"/>
    <property type="match status" value="1"/>
</dbReference>
<comment type="caution">
    <text evidence="9">The sequence shown here is derived from an EMBL/GenBank/DDBJ whole genome shotgun (WGS) entry which is preliminary data.</text>
</comment>
<dbReference type="NCBIfam" id="TIGR00071">
    <property type="entry name" value="hisT_truA"/>
    <property type="match status" value="1"/>
</dbReference>
<keyword evidence="3 4" id="KW-0413">Isomerase</keyword>
<dbReference type="GO" id="GO:0160147">
    <property type="term" value="F:tRNA pseudouridine(38-40) synthase activity"/>
    <property type="evidence" value="ECO:0007669"/>
    <property type="project" value="UniProtKB-EC"/>
</dbReference>
<dbReference type="EC" id="5.4.99.12" evidence="4"/>
<dbReference type="AlphaFoldDB" id="A0A1F4Q3V1"/>
<comment type="caution">
    <text evidence="4">Lacks conserved residue(s) required for the propagation of feature annotation.</text>
</comment>
<comment type="catalytic activity">
    <reaction evidence="4 7">
        <text>uridine(38/39/40) in tRNA = pseudouridine(38/39/40) in tRNA</text>
        <dbReference type="Rhea" id="RHEA:22376"/>
        <dbReference type="Rhea" id="RHEA-COMP:10085"/>
        <dbReference type="Rhea" id="RHEA-COMP:10087"/>
        <dbReference type="ChEBI" id="CHEBI:65314"/>
        <dbReference type="ChEBI" id="CHEBI:65315"/>
        <dbReference type="EC" id="5.4.99.12"/>
    </reaction>
</comment>
<dbReference type="SUPFAM" id="SSF55120">
    <property type="entry name" value="Pseudouridine synthase"/>
    <property type="match status" value="1"/>
</dbReference>
<dbReference type="HAMAP" id="MF_00171">
    <property type="entry name" value="TruA"/>
    <property type="match status" value="1"/>
</dbReference>
<organism evidence="9 10">
    <name type="scientific">candidate division WOR-1 bacterium RIFCSPHIGHO2_01_FULL_53_15</name>
    <dbReference type="NCBI Taxonomy" id="1802564"/>
    <lineage>
        <taxon>Bacteria</taxon>
        <taxon>Bacillati</taxon>
        <taxon>Saganbacteria</taxon>
    </lineage>
</organism>
<dbReference type="Gene3D" id="3.30.70.660">
    <property type="entry name" value="Pseudouridine synthase I, catalytic domain, C-terminal subdomain"/>
    <property type="match status" value="1"/>
</dbReference>
<dbReference type="PANTHER" id="PTHR11142:SF0">
    <property type="entry name" value="TRNA PSEUDOURIDINE SYNTHASE-LIKE 1"/>
    <property type="match status" value="1"/>
</dbReference>
<evidence type="ECO:0000256" key="2">
    <source>
        <dbReference type="ARBA" id="ARBA00022694"/>
    </source>
</evidence>
<dbReference type="InterPro" id="IPR020094">
    <property type="entry name" value="TruA/RsuA/RluB/E/F_N"/>
</dbReference>
<dbReference type="PIRSF" id="PIRSF001430">
    <property type="entry name" value="tRNA_psdUrid_synth"/>
    <property type="match status" value="1"/>
</dbReference>
<evidence type="ECO:0000256" key="7">
    <source>
        <dbReference type="RuleBase" id="RU003792"/>
    </source>
</evidence>
<evidence type="ECO:0000313" key="10">
    <source>
        <dbReference type="Proteomes" id="UP000178724"/>
    </source>
</evidence>
<proteinExistence type="inferred from homology"/>
<dbReference type="Gene3D" id="3.30.70.580">
    <property type="entry name" value="Pseudouridine synthase I, catalytic domain, N-terminal subdomain"/>
    <property type="match status" value="1"/>
</dbReference>
<dbReference type="CDD" id="cd02570">
    <property type="entry name" value="PseudoU_synth_EcTruA"/>
    <property type="match status" value="1"/>
</dbReference>
<feature type="domain" description="Pseudouridine synthase I TruA alpha/beta" evidence="8">
    <location>
        <begin position="18"/>
        <end position="105"/>
    </location>
</feature>
<keyword evidence="2 4" id="KW-0819">tRNA processing</keyword>
<feature type="active site" description="Nucleophile" evidence="4 5">
    <location>
        <position position="62"/>
    </location>
</feature>
<evidence type="ECO:0000256" key="3">
    <source>
        <dbReference type="ARBA" id="ARBA00023235"/>
    </source>
</evidence>
<evidence type="ECO:0000256" key="5">
    <source>
        <dbReference type="PIRSR" id="PIRSR001430-1"/>
    </source>
</evidence>
<evidence type="ECO:0000256" key="6">
    <source>
        <dbReference type="PIRSR" id="PIRSR001430-2"/>
    </source>
</evidence>
<name>A0A1F4Q3V1_UNCSA</name>
<dbReference type="InterPro" id="IPR020095">
    <property type="entry name" value="PsdUridine_synth_TruA_C"/>
</dbReference>
<comment type="function">
    <text evidence="4">Formation of pseudouridine at positions 38, 39 and 40 in the anticodon stem and loop of transfer RNAs.</text>
</comment>
<dbReference type="GO" id="GO:0003723">
    <property type="term" value="F:RNA binding"/>
    <property type="evidence" value="ECO:0007669"/>
    <property type="project" value="InterPro"/>
</dbReference>
<comment type="subunit">
    <text evidence="4">Homodimer.</text>
</comment>
<feature type="binding site" evidence="4 6">
    <location>
        <position position="115"/>
    </location>
    <ligand>
        <name>substrate</name>
    </ligand>
</feature>
<dbReference type="InterPro" id="IPR020097">
    <property type="entry name" value="PsdUridine_synth_TruA_a/b_dom"/>
</dbReference>
<dbReference type="Proteomes" id="UP000178724">
    <property type="component" value="Unassembled WGS sequence"/>
</dbReference>
<dbReference type="EMBL" id="METM01000007">
    <property type="protein sequence ID" value="OGB90550.1"/>
    <property type="molecule type" value="Genomic_DNA"/>
</dbReference>
<comment type="similarity">
    <text evidence="1 4 7">Belongs to the tRNA pseudouridine synthase TruA family.</text>
</comment>
<evidence type="ECO:0000259" key="8">
    <source>
        <dbReference type="Pfam" id="PF01416"/>
    </source>
</evidence>
<dbReference type="GO" id="GO:0031119">
    <property type="term" value="P:tRNA pseudouridine synthesis"/>
    <property type="evidence" value="ECO:0007669"/>
    <property type="project" value="UniProtKB-UniRule"/>
</dbReference>
<sequence>MSIGKQGRGFFPNIKLTVSYDGADFAGWELQPGKRTIRGEIEKALQVIYKKKITARAVSRTDAGVHALDNVIFFKPPYKIPRESIVKALNALLPEDLRALKAEEQANDKVKGKTYEYLIFNGPIMPPHLRKIAWHVKPKLNLSAMKKAARYLVGKHDFSSFCAAGGDDNDHVRIIHSLVIGNWSLVIWGKERVIRIRMAGNGFLYKMVRNMVGTLVEVGLGRREPESIKKLILAKDRRQAGKTAPGRGLCLVRINF</sequence>
<accession>A0A1F4Q3V1</accession>
<dbReference type="InterPro" id="IPR020103">
    <property type="entry name" value="PsdUridine_synth_cat_dom_sf"/>
</dbReference>
<protein>
    <recommendedName>
        <fullName evidence="4">tRNA pseudouridine synthase A</fullName>
        <ecNumber evidence="4">5.4.99.12</ecNumber>
    </recommendedName>
    <alternativeName>
        <fullName evidence="4">tRNA pseudouridine(38-40) synthase</fullName>
    </alternativeName>
    <alternativeName>
        <fullName evidence="4">tRNA pseudouridylate synthase I</fullName>
    </alternativeName>
    <alternativeName>
        <fullName evidence="4">tRNA-uridine isomerase I</fullName>
    </alternativeName>
</protein>
<feature type="domain" description="Pseudouridine synthase I TruA alpha/beta" evidence="8">
    <location>
        <begin position="148"/>
        <end position="256"/>
    </location>
</feature>
<gene>
    <name evidence="4" type="primary">truA</name>
    <name evidence="9" type="ORF">A2625_03275</name>
</gene>
<evidence type="ECO:0000256" key="1">
    <source>
        <dbReference type="ARBA" id="ARBA00009375"/>
    </source>
</evidence>
<evidence type="ECO:0000313" key="9">
    <source>
        <dbReference type="EMBL" id="OGB90550.1"/>
    </source>
</evidence>
<evidence type="ECO:0000256" key="4">
    <source>
        <dbReference type="HAMAP-Rule" id="MF_00171"/>
    </source>
</evidence>